<keyword evidence="4 8" id="KW-0479">Metal-binding</keyword>
<evidence type="ECO:0000256" key="5">
    <source>
        <dbReference type="ARBA" id="ARBA00022759"/>
    </source>
</evidence>
<dbReference type="NCBIfam" id="TIGR02651">
    <property type="entry name" value="RNase_Z"/>
    <property type="match status" value="1"/>
</dbReference>
<dbReference type="Gene3D" id="3.60.15.10">
    <property type="entry name" value="Ribonuclease Z/Hydroxyacylglutathione hydrolase-like"/>
    <property type="match status" value="1"/>
</dbReference>
<dbReference type="CDD" id="cd07717">
    <property type="entry name" value="RNaseZ_ZiPD-like_MBL-fold"/>
    <property type="match status" value="1"/>
</dbReference>
<sequence length="307" mass="34459">MLKPLTITILGSNSALPTANRYPTAQVLNASERFFLIDCGEGTQQQLRANKIKFSKIDHIFISHLHGDHCFGLIGLISTFGLMGRKAPLHIHSHPHLEKLLQPQLNYFCVDLPFQVVFDDFDPKQKGLIYTDKHITVETIPLKHRIPTVGFLFKQKLEERKLKKDFVFIHQPSIKDRIAIKKGSDYINKDGALMSNKDITLDPPKPLSYAFCTDTKYTESILEQIKGVDVLYHEATFAADNAHLAKKTYHSTAEQAAQIATKAGAGKLLLGHFSSRYKNLDVLLNEAKAVFPNTFLAIEGDVIHVGQ</sequence>
<dbReference type="InterPro" id="IPR001279">
    <property type="entry name" value="Metallo-B-lactamas"/>
</dbReference>
<feature type="binding site" evidence="8">
    <location>
        <position position="214"/>
    </location>
    <ligand>
        <name>Zn(2+)</name>
        <dbReference type="ChEBI" id="CHEBI:29105"/>
        <label>1</label>
        <note>catalytic</note>
    </ligand>
</feature>
<feature type="binding site" evidence="8">
    <location>
        <position position="272"/>
    </location>
    <ligand>
        <name>Zn(2+)</name>
        <dbReference type="ChEBI" id="CHEBI:29105"/>
        <label>2</label>
        <note>catalytic</note>
    </ligand>
</feature>
<evidence type="ECO:0000256" key="1">
    <source>
        <dbReference type="ARBA" id="ARBA00011738"/>
    </source>
</evidence>
<feature type="binding site" evidence="8">
    <location>
        <position position="68"/>
    </location>
    <ligand>
        <name>Zn(2+)</name>
        <dbReference type="ChEBI" id="CHEBI:29105"/>
        <label>2</label>
        <note>catalytic</note>
    </ligand>
</feature>
<gene>
    <name evidence="8" type="primary">rnz</name>
    <name evidence="10" type="ORF">SAMN06265379_101341</name>
</gene>
<keyword evidence="6 8" id="KW-0378">Hydrolase</keyword>
<feature type="active site" description="Proton acceptor" evidence="8">
    <location>
        <position position="68"/>
    </location>
</feature>
<name>A0A521ARK1_SACCC</name>
<dbReference type="InterPro" id="IPR036866">
    <property type="entry name" value="RibonucZ/Hydroxyglut_hydro"/>
</dbReference>
<evidence type="ECO:0000256" key="7">
    <source>
        <dbReference type="ARBA" id="ARBA00022833"/>
    </source>
</evidence>
<dbReference type="InterPro" id="IPR013471">
    <property type="entry name" value="RNase_Z/BN"/>
</dbReference>
<organism evidence="10 11">
    <name type="scientific">Saccharicrinis carchari</name>
    <dbReference type="NCBI Taxonomy" id="1168039"/>
    <lineage>
        <taxon>Bacteria</taxon>
        <taxon>Pseudomonadati</taxon>
        <taxon>Bacteroidota</taxon>
        <taxon>Bacteroidia</taxon>
        <taxon>Marinilabiliales</taxon>
        <taxon>Marinilabiliaceae</taxon>
        <taxon>Saccharicrinis</taxon>
    </lineage>
</organism>
<dbReference type="GO" id="GO:0008270">
    <property type="term" value="F:zinc ion binding"/>
    <property type="evidence" value="ECO:0007669"/>
    <property type="project" value="UniProtKB-UniRule"/>
</dbReference>
<dbReference type="Pfam" id="PF12706">
    <property type="entry name" value="Lactamase_B_2"/>
    <property type="match status" value="1"/>
</dbReference>
<dbReference type="SUPFAM" id="SSF56281">
    <property type="entry name" value="Metallo-hydrolase/oxidoreductase"/>
    <property type="match status" value="1"/>
</dbReference>
<keyword evidence="2 8" id="KW-0819">tRNA processing</keyword>
<evidence type="ECO:0000256" key="4">
    <source>
        <dbReference type="ARBA" id="ARBA00022723"/>
    </source>
</evidence>
<feature type="binding site" evidence="8">
    <location>
        <position position="144"/>
    </location>
    <ligand>
        <name>Zn(2+)</name>
        <dbReference type="ChEBI" id="CHEBI:29105"/>
        <label>1</label>
        <note>catalytic</note>
    </ligand>
</feature>
<feature type="binding site" evidence="8">
    <location>
        <position position="64"/>
    </location>
    <ligand>
        <name>Zn(2+)</name>
        <dbReference type="ChEBI" id="CHEBI:29105"/>
        <label>1</label>
        <note>catalytic</note>
    </ligand>
</feature>
<accession>A0A521ARK1</accession>
<proteinExistence type="inferred from homology"/>
<keyword evidence="3 8" id="KW-0540">Nuclease</keyword>
<feature type="binding site" evidence="8">
    <location>
        <position position="214"/>
    </location>
    <ligand>
        <name>Zn(2+)</name>
        <dbReference type="ChEBI" id="CHEBI:29105"/>
        <label>2</label>
        <note>catalytic</note>
    </ligand>
</feature>
<dbReference type="AlphaFoldDB" id="A0A521ARK1"/>
<dbReference type="EMBL" id="FXTB01000001">
    <property type="protein sequence ID" value="SMO37401.1"/>
    <property type="molecule type" value="Genomic_DNA"/>
</dbReference>
<evidence type="ECO:0000256" key="3">
    <source>
        <dbReference type="ARBA" id="ARBA00022722"/>
    </source>
</evidence>
<comment type="similarity">
    <text evidence="8">Belongs to the RNase Z family.</text>
</comment>
<dbReference type="OrthoDB" id="9800940at2"/>
<dbReference type="RefSeq" id="WP_142531731.1">
    <property type="nucleotide sequence ID" value="NZ_FXTB01000001.1"/>
</dbReference>
<evidence type="ECO:0000259" key="9">
    <source>
        <dbReference type="Pfam" id="PF12706"/>
    </source>
</evidence>
<feature type="binding site" evidence="8">
    <location>
        <position position="69"/>
    </location>
    <ligand>
        <name>Zn(2+)</name>
        <dbReference type="ChEBI" id="CHEBI:29105"/>
        <label>2</label>
        <note>catalytic</note>
    </ligand>
</feature>
<dbReference type="Proteomes" id="UP000319040">
    <property type="component" value="Unassembled WGS sequence"/>
</dbReference>
<evidence type="ECO:0000256" key="2">
    <source>
        <dbReference type="ARBA" id="ARBA00022694"/>
    </source>
</evidence>
<dbReference type="GO" id="GO:0042781">
    <property type="term" value="F:3'-tRNA processing endoribonuclease activity"/>
    <property type="evidence" value="ECO:0007669"/>
    <property type="project" value="UniProtKB-UniRule"/>
</dbReference>
<keyword evidence="5 8" id="KW-0255">Endonuclease</keyword>
<feature type="binding site" evidence="8">
    <location>
        <position position="66"/>
    </location>
    <ligand>
        <name>Zn(2+)</name>
        <dbReference type="ChEBI" id="CHEBI:29105"/>
        <label>1</label>
        <note>catalytic</note>
    </ligand>
</feature>
<dbReference type="NCBIfam" id="NF000801">
    <property type="entry name" value="PRK00055.1-3"/>
    <property type="match status" value="1"/>
</dbReference>
<comment type="function">
    <text evidence="8">Zinc phosphodiesterase, which displays some tRNA 3'-processing endonuclease activity. Probably involved in tRNA maturation, by removing a 3'-trailer from precursor tRNA.</text>
</comment>
<evidence type="ECO:0000256" key="6">
    <source>
        <dbReference type="ARBA" id="ARBA00022801"/>
    </source>
</evidence>
<comment type="subunit">
    <text evidence="1 8">Homodimer.</text>
</comment>
<dbReference type="Pfam" id="PF23023">
    <property type="entry name" value="Anti-Pycsar_Apyc1"/>
    <property type="match status" value="1"/>
</dbReference>
<comment type="cofactor">
    <cofactor evidence="8">
        <name>Zn(2+)</name>
        <dbReference type="ChEBI" id="CHEBI:29105"/>
    </cofactor>
    <text evidence="8">Binds 2 Zn(2+) ions.</text>
</comment>
<keyword evidence="11" id="KW-1185">Reference proteome</keyword>
<feature type="domain" description="Metallo-beta-lactamase" evidence="9">
    <location>
        <begin position="210"/>
        <end position="273"/>
    </location>
</feature>
<evidence type="ECO:0000256" key="8">
    <source>
        <dbReference type="HAMAP-Rule" id="MF_01818"/>
    </source>
</evidence>
<dbReference type="HAMAP" id="MF_01818">
    <property type="entry name" value="RNase_Z_BN"/>
    <property type="match status" value="1"/>
</dbReference>
<dbReference type="PANTHER" id="PTHR46018:SF2">
    <property type="entry name" value="ZINC PHOSPHODIESTERASE ELAC PROTEIN 1"/>
    <property type="match status" value="1"/>
</dbReference>
<protein>
    <recommendedName>
        <fullName evidence="8">Ribonuclease Z</fullName>
        <shortName evidence="8">RNase Z</shortName>
        <ecNumber evidence="8">3.1.26.11</ecNumber>
    </recommendedName>
    <alternativeName>
        <fullName evidence="8">tRNA 3 endonuclease</fullName>
    </alternativeName>
    <alternativeName>
        <fullName evidence="8">tRNase Z</fullName>
    </alternativeName>
</protein>
<evidence type="ECO:0000313" key="11">
    <source>
        <dbReference type="Proteomes" id="UP000319040"/>
    </source>
</evidence>
<evidence type="ECO:0000313" key="10">
    <source>
        <dbReference type="EMBL" id="SMO37401.1"/>
    </source>
</evidence>
<comment type="catalytic activity">
    <reaction evidence="8">
        <text>Endonucleolytic cleavage of RNA, removing extra 3' nucleotides from tRNA precursor, generating 3' termini of tRNAs. A 3'-hydroxy group is left at the tRNA terminus and a 5'-phosphoryl group is left at the trailer molecule.</text>
        <dbReference type="EC" id="3.1.26.11"/>
    </reaction>
</comment>
<dbReference type="EC" id="3.1.26.11" evidence="8"/>
<reference evidence="10 11" key="1">
    <citation type="submission" date="2017-05" db="EMBL/GenBank/DDBJ databases">
        <authorList>
            <person name="Varghese N."/>
            <person name="Submissions S."/>
        </authorList>
    </citation>
    <scope>NUCLEOTIDE SEQUENCE [LARGE SCALE GENOMIC DNA]</scope>
    <source>
        <strain evidence="10 11">DSM 27040</strain>
    </source>
</reference>
<keyword evidence="7 8" id="KW-0862">Zinc</keyword>
<dbReference type="PANTHER" id="PTHR46018">
    <property type="entry name" value="ZINC PHOSPHODIESTERASE ELAC PROTEIN 1"/>
    <property type="match status" value="1"/>
</dbReference>